<evidence type="ECO:0000259" key="1">
    <source>
        <dbReference type="Pfam" id="PF00144"/>
    </source>
</evidence>
<comment type="caution">
    <text evidence="2">The sequence shown here is derived from an EMBL/GenBank/DDBJ whole genome shotgun (WGS) entry which is preliminary data.</text>
</comment>
<accession>A0ABV8RQI5</accession>
<feature type="domain" description="Beta-lactamase-related" evidence="1">
    <location>
        <begin position="106"/>
        <end position="391"/>
    </location>
</feature>
<evidence type="ECO:0000313" key="2">
    <source>
        <dbReference type="EMBL" id="MFC4295403.1"/>
    </source>
</evidence>
<sequence length="416" mass="44958">MAGKPILDAVTSDPAVMGWMKGAPPPPELAIDPAQGNHMRFPYTRWSFSHMREFLPTQLVSRGEGPASPLPRALRDDLDAVTFRPAGVGDPMRWDAGLLANFTDGVVILHKGAIVQERYFGVTGPLSRHIAFSVTKSFVGTLAEMLIDEGRLDETAPVSAYVPELADSGYGNATVRHVMDMTTGIDYSEDYTDPRSGIGAFSLALGLTPRPSGYNGPTSLYRYLPDLRGEGSHGAAFTYRTVNTEVLGWIVARIEGQRIADVLSRRIWQPLGMECDADLLTDSAGTGFTGGGLNPVLRDMARFGEAMRMGGRYNGAQVIPAGVVDSITRGGKPEDFARANYPQLPGWSYRSQWWVTHNAHGAFTARGIHGQTIYVDPLAEMVIARFASHPVAANSALDGASLPAYHAMGEYLRSAS</sequence>
<protein>
    <submittedName>
        <fullName evidence="2">Serine hydrolase domain-containing protein</fullName>
        <ecNumber evidence="2">3.-.-.-</ecNumber>
    </submittedName>
</protein>
<evidence type="ECO:0000313" key="3">
    <source>
        <dbReference type="Proteomes" id="UP001595828"/>
    </source>
</evidence>
<keyword evidence="2" id="KW-0378">Hydrolase</keyword>
<organism evidence="2 3">
    <name type="scientific">Novosphingobium tardum</name>
    <dbReference type="NCBI Taxonomy" id="1538021"/>
    <lineage>
        <taxon>Bacteria</taxon>
        <taxon>Pseudomonadati</taxon>
        <taxon>Pseudomonadota</taxon>
        <taxon>Alphaproteobacteria</taxon>
        <taxon>Sphingomonadales</taxon>
        <taxon>Sphingomonadaceae</taxon>
        <taxon>Novosphingobium</taxon>
    </lineage>
</organism>
<reference evidence="3" key="1">
    <citation type="journal article" date="2019" name="Int. J. Syst. Evol. Microbiol.">
        <title>The Global Catalogue of Microorganisms (GCM) 10K type strain sequencing project: providing services to taxonomists for standard genome sequencing and annotation.</title>
        <authorList>
            <consortium name="The Broad Institute Genomics Platform"/>
            <consortium name="The Broad Institute Genome Sequencing Center for Infectious Disease"/>
            <person name="Wu L."/>
            <person name="Ma J."/>
        </authorList>
    </citation>
    <scope>NUCLEOTIDE SEQUENCE [LARGE SCALE GENOMIC DNA]</scope>
    <source>
        <strain evidence="3">CGMCC 1.12989</strain>
    </source>
</reference>
<gene>
    <name evidence="2" type="ORF">ACFO0A_10095</name>
</gene>
<dbReference type="GO" id="GO:0016787">
    <property type="term" value="F:hydrolase activity"/>
    <property type="evidence" value="ECO:0007669"/>
    <property type="project" value="UniProtKB-KW"/>
</dbReference>
<dbReference type="EMBL" id="JBHSDR010000006">
    <property type="protein sequence ID" value="MFC4295403.1"/>
    <property type="molecule type" value="Genomic_DNA"/>
</dbReference>
<dbReference type="InterPro" id="IPR050789">
    <property type="entry name" value="Diverse_Enzym_Activities"/>
</dbReference>
<dbReference type="RefSeq" id="WP_379538879.1">
    <property type="nucleotide sequence ID" value="NZ_JBHSDR010000006.1"/>
</dbReference>
<dbReference type="EC" id="3.-.-.-" evidence="2"/>
<dbReference type="InterPro" id="IPR012338">
    <property type="entry name" value="Beta-lactam/transpept-like"/>
</dbReference>
<proteinExistence type="predicted"/>
<name>A0ABV8RQI5_9SPHN</name>
<dbReference type="SUPFAM" id="SSF56601">
    <property type="entry name" value="beta-lactamase/transpeptidase-like"/>
    <property type="match status" value="1"/>
</dbReference>
<dbReference type="Gene3D" id="3.40.710.10">
    <property type="entry name" value="DD-peptidase/beta-lactamase superfamily"/>
    <property type="match status" value="1"/>
</dbReference>
<dbReference type="PANTHER" id="PTHR43283:SF7">
    <property type="entry name" value="BETA-LACTAMASE-RELATED DOMAIN-CONTAINING PROTEIN"/>
    <property type="match status" value="1"/>
</dbReference>
<keyword evidence="3" id="KW-1185">Reference proteome</keyword>
<dbReference type="Pfam" id="PF00144">
    <property type="entry name" value="Beta-lactamase"/>
    <property type="match status" value="1"/>
</dbReference>
<dbReference type="PANTHER" id="PTHR43283">
    <property type="entry name" value="BETA-LACTAMASE-RELATED"/>
    <property type="match status" value="1"/>
</dbReference>
<dbReference type="InterPro" id="IPR001466">
    <property type="entry name" value="Beta-lactam-related"/>
</dbReference>
<dbReference type="Proteomes" id="UP001595828">
    <property type="component" value="Unassembled WGS sequence"/>
</dbReference>